<evidence type="ECO:0000313" key="1">
    <source>
        <dbReference type="EMBL" id="GBN37959.1"/>
    </source>
</evidence>
<dbReference type="EMBL" id="BGPR01009097">
    <property type="protein sequence ID" value="GBN37959.1"/>
    <property type="molecule type" value="Genomic_DNA"/>
</dbReference>
<name>A0A4Y2NH02_ARAVE</name>
<dbReference type="AlphaFoldDB" id="A0A4Y2NH02"/>
<proteinExistence type="predicted"/>
<evidence type="ECO:0000313" key="2">
    <source>
        <dbReference type="Proteomes" id="UP000499080"/>
    </source>
</evidence>
<comment type="caution">
    <text evidence="1">The sequence shown here is derived from an EMBL/GenBank/DDBJ whole genome shotgun (WGS) entry which is preliminary data.</text>
</comment>
<reference evidence="1 2" key="1">
    <citation type="journal article" date="2019" name="Sci. Rep.">
        <title>Orb-weaving spider Araneus ventricosus genome elucidates the spidroin gene catalogue.</title>
        <authorList>
            <person name="Kono N."/>
            <person name="Nakamura H."/>
            <person name="Ohtoshi R."/>
            <person name="Moran D.A.P."/>
            <person name="Shinohara A."/>
            <person name="Yoshida Y."/>
            <person name="Fujiwara M."/>
            <person name="Mori M."/>
            <person name="Tomita M."/>
            <person name="Arakawa K."/>
        </authorList>
    </citation>
    <scope>NUCLEOTIDE SEQUENCE [LARGE SCALE GENOMIC DNA]</scope>
</reference>
<organism evidence="1 2">
    <name type="scientific">Araneus ventricosus</name>
    <name type="common">Orbweaver spider</name>
    <name type="synonym">Epeira ventricosa</name>
    <dbReference type="NCBI Taxonomy" id="182803"/>
    <lineage>
        <taxon>Eukaryota</taxon>
        <taxon>Metazoa</taxon>
        <taxon>Ecdysozoa</taxon>
        <taxon>Arthropoda</taxon>
        <taxon>Chelicerata</taxon>
        <taxon>Arachnida</taxon>
        <taxon>Araneae</taxon>
        <taxon>Araneomorphae</taxon>
        <taxon>Entelegynae</taxon>
        <taxon>Araneoidea</taxon>
        <taxon>Araneidae</taxon>
        <taxon>Araneus</taxon>
    </lineage>
</organism>
<sequence length="106" mass="11745">MDRPVSSTLYTQSAGYESLLKASANRSKKIVAFFLLKPKALAYDVPQGLGIDSVSLCLSRKRSAQARPASPFLKGVVKPFLWASKYDILLRSAKVHPKKFCSITKR</sequence>
<gene>
    <name evidence="1" type="ORF">AVEN_223731_1</name>
</gene>
<protein>
    <submittedName>
        <fullName evidence="1">Uncharacterized protein</fullName>
    </submittedName>
</protein>
<dbReference type="Proteomes" id="UP000499080">
    <property type="component" value="Unassembled WGS sequence"/>
</dbReference>
<accession>A0A4Y2NH02</accession>
<keyword evidence="2" id="KW-1185">Reference proteome</keyword>